<feature type="region of interest" description="Disordered" evidence="1">
    <location>
        <begin position="355"/>
        <end position="377"/>
    </location>
</feature>
<name>A0A2V1D7C6_9PLEO</name>
<gene>
    <name evidence="2" type="ORF">DM02DRAFT_207624</name>
</gene>
<protein>
    <submittedName>
        <fullName evidence="2">Uncharacterized protein</fullName>
    </submittedName>
</protein>
<evidence type="ECO:0000313" key="3">
    <source>
        <dbReference type="Proteomes" id="UP000244855"/>
    </source>
</evidence>
<evidence type="ECO:0000313" key="2">
    <source>
        <dbReference type="EMBL" id="PVH93955.1"/>
    </source>
</evidence>
<keyword evidence="3" id="KW-1185">Reference proteome</keyword>
<reference evidence="2 3" key="1">
    <citation type="journal article" date="2018" name="Sci. Rep.">
        <title>Comparative genomics provides insights into the lifestyle and reveals functional heterogeneity of dark septate endophytic fungi.</title>
        <authorList>
            <person name="Knapp D.G."/>
            <person name="Nemeth J.B."/>
            <person name="Barry K."/>
            <person name="Hainaut M."/>
            <person name="Henrissat B."/>
            <person name="Johnson J."/>
            <person name="Kuo A."/>
            <person name="Lim J.H.P."/>
            <person name="Lipzen A."/>
            <person name="Nolan M."/>
            <person name="Ohm R.A."/>
            <person name="Tamas L."/>
            <person name="Grigoriev I.V."/>
            <person name="Spatafora J.W."/>
            <person name="Nagy L.G."/>
            <person name="Kovacs G.M."/>
        </authorList>
    </citation>
    <scope>NUCLEOTIDE SEQUENCE [LARGE SCALE GENOMIC DNA]</scope>
    <source>
        <strain evidence="2 3">DSE2036</strain>
    </source>
</reference>
<evidence type="ECO:0000256" key="1">
    <source>
        <dbReference type="SAM" id="MobiDB-lite"/>
    </source>
</evidence>
<dbReference type="OrthoDB" id="3971593at2759"/>
<organism evidence="2 3">
    <name type="scientific">Periconia macrospinosa</name>
    <dbReference type="NCBI Taxonomy" id="97972"/>
    <lineage>
        <taxon>Eukaryota</taxon>
        <taxon>Fungi</taxon>
        <taxon>Dikarya</taxon>
        <taxon>Ascomycota</taxon>
        <taxon>Pezizomycotina</taxon>
        <taxon>Dothideomycetes</taxon>
        <taxon>Pleosporomycetidae</taxon>
        <taxon>Pleosporales</taxon>
        <taxon>Massarineae</taxon>
        <taxon>Periconiaceae</taxon>
        <taxon>Periconia</taxon>
    </lineage>
</organism>
<dbReference type="AlphaFoldDB" id="A0A2V1D7C6"/>
<accession>A0A2V1D7C6</accession>
<dbReference type="Proteomes" id="UP000244855">
    <property type="component" value="Unassembled WGS sequence"/>
</dbReference>
<proteinExistence type="predicted"/>
<dbReference type="STRING" id="97972.A0A2V1D7C6"/>
<dbReference type="EMBL" id="KZ805558">
    <property type="protein sequence ID" value="PVH93955.1"/>
    <property type="molecule type" value="Genomic_DNA"/>
</dbReference>
<sequence>MESNEPSTSTAFNKLPIELNKRIAHFLLPDPDSSRQDILQADANIAKFSKICRATNHAIDGDNYSFWRAAFRERFALLPAKVNVELRTLYQRRAKYLRKGCSGLEFHYGTGSYEKRVLVVLMGLIQDSFRGQLILDNDGTSHCPNTIVLRDFIMHSRLVLHRKMTTHAKPQEAAATEPVLAAIRIMCTQLLFTMDNVGNRDVIGFPDSQKAVYASTHDAPIFTGPKENIINMKWVLHCFNFFRYYMATPEASALHDNLCYLGASQRPRPWDEPLKRGSYPLGNYWKGTYAFLEQSNLHKLRRHTAKRPGKAHDTIFDDLNIDEGKVQSLYLDFTSDPATQDPWPNLFEAKLRSKRDTLPTSPPQQPPQHSKNATPEYSTKNIQLKGWGEDLDDHFFATGWLNPLPPQSGIPGWQRVTFMKHFETDATQFSHDNLWAYEGVVLPGGKFIVGRWWYASDEVDMKNDYNGPFILWAVDEEPSLENSESEE</sequence>